<reference evidence="3" key="1">
    <citation type="journal article" date="2017" name="Nat. Commun.">
        <title>The asparagus genome sheds light on the origin and evolution of a young Y chromosome.</title>
        <authorList>
            <person name="Harkess A."/>
            <person name="Zhou J."/>
            <person name="Xu C."/>
            <person name="Bowers J.E."/>
            <person name="Van der Hulst R."/>
            <person name="Ayyampalayam S."/>
            <person name="Mercati F."/>
            <person name="Riccardi P."/>
            <person name="McKain M.R."/>
            <person name="Kakrana A."/>
            <person name="Tang H."/>
            <person name="Ray J."/>
            <person name="Groenendijk J."/>
            <person name="Arikit S."/>
            <person name="Mathioni S.M."/>
            <person name="Nakano M."/>
            <person name="Shan H."/>
            <person name="Telgmann-Rauber A."/>
            <person name="Kanno A."/>
            <person name="Yue Z."/>
            <person name="Chen H."/>
            <person name="Li W."/>
            <person name="Chen Y."/>
            <person name="Xu X."/>
            <person name="Zhang Y."/>
            <person name="Luo S."/>
            <person name="Chen H."/>
            <person name="Gao J."/>
            <person name="Mao Z."/>
            <person name="Pires J.C."/>
            <person name="Luo M."/>
            <person name="Kudrna D."/>
            <person name="Wing R.A."/>
            <person name="Meyers B.C."/>
            <person name="Yi K."/>
            <person name="Kong H."/>
            <person name="Lavrijsen P."/>
            <person name="Sunseri F."/>
            <person name="Falavigna A."/>
            <person name="Ye Y."/>
            <person name="Leebens-Mack J.H."/>
            <person name="Chen G."/>
        </authorList>
    </citation>
    <scope>NUCLEOTIDE SEQUENCE [LARGE SCALE GENOMIC DNA]</scope>
    <source>
        <strain evidence="3">cv. DH0086</strain>
    </source>
</reference>
<feature type="region of interest" description="Disordered" evidence="1">
    <location>
        <begin position="1"/>
        <end position="28"/>
    </location>
</feature>
<dbReference type="PANTHER" id="PTHR31170:SF18">
    <property type="entry name" value="(WILD MALAYSIAN BANANA) HYPOTHETICAL PROTEIN"/>
    <property type="match status" value="1"/>
</dbReference>
<proteinExistence type="predicted"/>
<gene>
    <name evidence="2" type="ORF">A4U43_C10F6380</name>
</gene>
<accession>A0A5P1E131</accession>
<dbReference type="EMBL" id="CM007390">
    <property type="protein sequence ID" value="ONK56302.1"/>
    <property type="molecule type" value="Genomic_DNA"/>
</dbReference>
<dbReference type="AlphaFoldDB" id="A0A5P1E131"/>
<evidence type="ECO:0000313" key="3">
    <source>
        <dbReference type="Proteomes" id="UP000243459"/>
    </source>
</evidence>
<dbReference type="Pfam" id="PF03140">
    <property type="entry name" value="DUF247"/>
    <property type="match status" value="2"/>
</dbReference>
<sequence>MEARPTLDETLNLHGSRPHKRPQPQGLQASDHLLRPLPLWRREAAAQGLQASDHLLRPLPLWRREAVQPMEFHKRRALVHFLERAQKPLRGFMSALEGVAGELMDSYQGLDGRWREERGRREFLRLMLFDGCFMLAVLRFSKGYLSGYTGGYASTDPIFSDHGMSNVMRRIMMDMVRIENQLPLFVLKKLVATETSGAPDGVLTMPAITVDDATECQFLNLMAFERLHVDAGNTITSYVYFMDVMVSAKDVAVLVSEGIIHNAVGTGKAVAELFNSLGRYVSLDSGSGLYDVLRSVDEYCTRG</sequence>
<evidence type="ECO:0000313" key="2">
    <source>
        <dbReference type="EMBL" id="ONK56302.1"/>
    </source>
</evidence>
<evidence type="ECO:0000256" key="1">
    <source>
        <dbReference type="SAM" id="MobiDB-lite"/>
    </source>
</evidence>
<dbReference type="OMA" id="PWIVMEN"/>
<keyword evidence="3" id="KW-1185">Reference proteome</keyword>
<dbReference type="PANTHER" id="PTHR31170">
    <property type="entry name" value="BNAC04G53230D PROTEIN"/>
    <property type="match status" value="1"/>
</dbReference>
<protein>
    <submittedName>
        <fullName evidence="2">Uncharacterized protein</fullName>
    </submittedName>
</protein>
<name>A0A5P1E131_ASPOF</name>
<dbReference type="Gramene" id="ONK56302">
    <property type="protein sequence ID" value="ONK56302"/>
    <property type="gene ID" value="A4U43_C10F6380"/>
</dbReference>
<dbReference type="InterPro" id="IPR004158">
    <property type="entry name" value="DUF247_pln"/>
</dbReference>
<dbReference type="Proteomes" id="UP000243459">
    <property type="component" value="Chromosome 10"/>
</dbReference>
<organism evidence="2 3">
    <name type="scientific">Asparagus officinalis</name>
    <name type="common">Garden asparagus</name>
    <dbReference type="NCBI Taxonomy" id="4686"/>
    <lineage>
        <taxon>Eukaryota</taxon>
        <taxon>Viridiplantae</taxon>
        <taxon>Streptophyta</taxon>
        <taxon>Embryophyta</taxon>
        <taxon>Tracheophyta</taxon>
        <taxon>Spermatophyta</taxon>
        <taxon>Magnoliopsida</taxon>
        <taxon>Liliopsida</taxon>
        <taxon>Asparagales</taxon>
        <taxon>Asparagaceae</taxon>
        <taxon>Asparagoideae</taxon>
        <taxon>Asparagus</taxon>
    </lineage>
</organism>